<keyword evidence="3" id="KW-1185">Reference proteome</keyword>
<dbReference type="EMBL" id="JAIWYP010000008">
    <property type="protein sequence ID" value="KAH3790878.1"/>
    <property type="molecule type" value="Genomic_DNA"/>
</dbReference>
<accession>A0A9D4J086</accession>
<protein>
    <submittedName>
        <fullName evidence="2">Uncharacterized protein</fullName>
    </submittedName>
</protein>
<name>A0A9D4J086_DREPO</name>
<proteinExistence type="predicted"/>
<gene>
    <name evidence="2" type="ORF">DPMN_169086</name>
</gene>
<dbReference type="Proteomes" id="UP000828390">
    <property type="component" value="Unassembled WGS sequence"/>
</dbReference>
<sequence>MRGEYRLGFVARNAAKCRGDSPQDDVNTDDDDDDDDDDADDDDVNTDDGGNGDDDDDDDDALDTHTKFTVNAEQTYFAIRGGKAKRVDAASVVEAASVIRGDSAVISLQPSGDKDQLLNHHKTPRIAVIGVDYYIVQRLPLSRKKPPDSTAHAKPTNFSATDSFVLKVPLQPQGVFTPNHAEALVDNSRI</sequence>
<organism evidence="2 3">
    <name type="scientific">Dreissena polymorpha</name>
    <name type="common">Zebra mussel</name>
    <name type="synonym">Mytilus polymorpha</name>
    <dbReference type="NCBI Taxonomy" id="45954"/>
    <lineage>
        <taxon>Eukaryota</taxon>
        <taxon>Metazoa</taxon>
        <taxon>Spiralia</taxon>
        <taxon>Lophotrochozoa</taxon>
        <taxon>Mollusca</taxon>
        <taxon>Bivalvia</taxon>
        <taxon>Autobranchia</taxon>
        <taxon>Heteroconchia</taxon>
        <taxon>Euheterodonta</taxon>
        <taxon>Imparidentia</taxon>
        <taxon>Neoheterodontei</taxon>
        <taxon>Myida</taxon>
        <taxon>Dreissenoidea</taxon>
        <taxon>Dreissenidae</taxon>
        <taxon>Dreissena</taxon>
    </lineage>
</organism>
<feature type="region of interest" description="Disordered" evidence="1">
    <location>
        <begin position="16"/>
        <end position="63"/>
    </location>
</feature>
<evidence type="ECO:0000256" key="1">
    <source>
        <dbReference type="SAM" id="MobiDB-lite"/>
    </source>
</evidence>
<comment type="caution">
    <text evidence="2">The sequence shown here is derived from an EMBL/GenBank/DDBJ whole genome shotgun (WGS) entry which is preliminary data.</text>
</comment>
<reference evidence="2" key="1">
    <citation type="journal article" date="2019" name="bioRxiv">
        <title>The Genome of the Zebra Mussel, Dreissena polymorpha: A Resource for Invasive Species Research.</title>
        <authorList>
            <person name="McCartney M.A."/>
            <person name="Auch B."/>
            <person name="Kono T."/>
            <person name="Mallez S."/>
            <person name="Zhang Y."/>
            <person name="Obille A."/>
            <person name="Becker A."/>
            <person name="Abrahante J.E."/>
            <person name="Garbe J."/>
            <person name="Badalamenti J.P."/>
            <person name="Herman A."/>
            <person name="Mangelson H."/>
            <person name="Liachko I."/>
            <person name="Sullivan S."/>
            <person name="Sone E.D."/>
            <person name="Koren S."/>
            <person name="Silverstein K.A.T."/>
            <person name="Beckman K.B."/>
            <person name="Gohl D.M."/>
        </authorList>
    </citation>
    <scope>NUCLEOTIDE SEQUENCE</scope>
    <source>
        <strain evidence="2">Duluth1</strain>
        <tissue evidence="2">Whole animal</tissue>
    </source>
</reference>
<dbReference type="AlphaFoldDB" id="A0A9D4J086"/>
<feature type="compositionally biased region" description="Acidic residues" evidence="1">
    <location>
        <begin position="22"/>
        <end position="61"/>
    </location>
</feature>
<evidence type="ECO:0000313" key="2">
    <source>
        <dbReference type="EMBL" id="KAH3790878.1"/>
    </source>
</evidence>
<evidence type="ECO:0000313" key="3">
    <source>
        <dbReference type="Proteomes" id="UP000828390"/>
    </source>
</evidence>
<reference evidence="2" key="2">
    <citation type="submission" date="2020-11" db="EMBL/GenBank/DDBJ databases">
        <authorList>
            <person name="McCartney M.A."/>
            <person name="Auch B."/>
            <person name="Kono T."/>
            <person name="Mallez S."/>
            <person name="Becker A."/>
            <person name="Gohl D.M."/>
            <person name="Silverstein K.A.T."/>
            <person name="Koren S."/>
            <person name="Bechman K.B."/>
            <person name="Herman A."/>
            <person name="Abrahante J.E."/>
            <person name="Garbe J."/>
        </authorList>
    </citation>
    <scope>NUCLEOTIDE SEQUENCE</scope>
    <source>
        <strain evidence="2">Duluth1</strain>
        <tissue evidence="2">Whole animal</tissue>
    </source>
</reference>